<dbReference type="EMBL" id="JAUFQC010000001">
    <property type="protein sequence ID" value="MDN3610029.1"/>
    <property type="molecule type" value="Genomic_DNA"/>
</dbReference>
<keyword evidence="3" id="KW-1185">Reference proteome</keyword>
<organism evidence="2 3">
    <name type="scientific">Vibrio ostreicida</name>
    <dbReference type="NCBI Taxonomy" id="526588"/>
    <lineage>
        <taxon>Bacteria</taxon>
        <taxon>Pseudomonadati</taxon>
        <taxon>Pseudomonadota</taxon>
        <taxon>Gammaproteobacteria</taxon>
        <taxon>Vibrionales</taxon>
        <taxon>Vibrionaceae</taxon>
        <taxon>Vibrio</taxon>
    </lineage>
</organism>
<evidence type="ECO:0000313" key="2">
    <source>
        <dbReference type="EMBL" id="MDN3610029.1"/>
    </source>
</evidence>
<evidence type="ECO:0000256" key="1">
    <source>
        <dbReference type="SAM" id="Coils"/>
    </source>
</evidence>
<protein>
    <recommendedName>
        <fullName evidence="4">Type III secretion protein</fullName>
    </recommendedName>
</protein>
<accession>A0ABT8BTL1</accession>
<evidence type="ECO:0000313" key="3">
    <source>
        <dbReference type="Proteomes" id="UP001238540"/>
    </source>
</evidence>
<reference evidence="3" key="1">
    <citation type="journal article" date="2019" name="Int. J. Syst. Evol. Microbiol.">
        <title>The Global Catalogue of Microorganisms (GCM) 10K type strain sequencing project: providing services to taxonomists for standard genome sequencing and annotation.</title>
        <authorList>
            <consortium name="The Broad Institute Genomics Platform"/>
            <consortium name="The Broad Institute Genome Sequencing Center for Infectious Disease"/>
            <person name="Wu L."/>
            <person name="Ma J."/>
        </authorList>
    </citation>
    <scope>NUCLEOTIDE SEQUENCE [LARGE SCALE GENOMIC DNA]</scope>
    <source>
        <strain evidence="3">CECT 7398</strain>
    </source>
</reference>
<dbReference type="RefSeq" id="WP_076587948.1">
    <property type="nucleotide sequence ID" value="NZ_JABEYA020000017.1"/>
</dbReference>
<proteinExistence type="predicted"/>
<comment type="caution">
    <text evidence="2">The sequence shown here is derived from an EMBL/GenBank/DDBJ whole genome shotgun (WGS) entry which is preliminary data.</text>
</comment>
<evidence type="ECO:0008006" key="4">
    <source>
        <dbReference type="Google" id="ProtNLM"/>
    </source>
</evidence>
<sequence length="131" mass="15635">MATLSDDETKILKQLLQLRKRREERVQAQWNLANEQQNQCRLEQQSAYQQWIKCREVLAQISQPQQALDRDELNSLLSERRSDYVDEREKANLVEQWQQRIEQLEQQKSTLLSQKTQLVRGQEKLKEALNG</sequence>
<name>A0ABT8BTL1_9VIBR</name>
<feature type="coiled-coil region" evidence="1">
    <location>
        <begin position="87"/>
        <end position="114"/>
    </location>
</feature>
<dbReference type="Proteomes" id="UP001238540">
    <property type="component" value="Unassembled WGS sequence"/>
</dbReference>
<keyword evidence="1" id="KW-0175">Coiled coil</keyword>
<gene>
    <name evidence="2" type="ORF">QWZ16_09990</name>
</gene>